<gene>
    <name evidence="2" type="ORF">G3I43_31435</name>
</gene>
<organism evidence="2">
    <name type="scientific">Streptomyces anulatus</name>
    <name type="common">Streptomyces chrysomallus</name>
    <dbReference type="NCBI Taxonomy" id="1892"/>
    <lineage>
        <taxon>Bacteria</taxon>
        <taxon>Bacillati</taxon>
        <taxon>Actinomycetota</taxon>
        <taxon>Actinomycetes</taxon>
        <taxon>Kitasatosporales</taxon>
        <taxon>Streptomycetaceae</taxon>
        <taxon>Streptomyces</taxon>
    </lineage>
</organism>
<proteinExistence type="predicted"/>
<feature type="region of interest" description="Disordered" evidence="1">
    <location>
        <begin position="34"/>
        <end position="54"/>
    </location>
</feature>
<protein>
    <submittedName>
        <fullName evidence="2">MFS transporter</fullName>
    </submittedName>
</protein>
<name>A0A6G3T043_STRAQ</name>
<dbReference type="AlphaFoldDB" id="A0A6G3T043"/>
<evidence type="ECO:0000313" key="2">
    <source>
        <dbReference type="EMBL" id="NEB88646.1"/>
    </source>
</evidence>
<accession>A0A6G3T043</accession>
<reference evidence="2" key="1">
    <citation type="submission" date="2020-01" db="EMBL/GenBank/DDBJ databases">
        <title>Insect and environment-associated Actinomycetes.</title>
        <authorList>
            <person name="Currrie C."/>
            <person name="Chevrette M."/>
            <person name="Carlson C."/>
            <person name="Stubbendieck R."/>
            <person name="Wendt-Pienkowski E."/>
        </authorList>
    </citation>
    <scope>NUCLEOTIDE SEQUENCE</scope>
    <source>
        <strain evidence="2">SID505</strain>
    </source>
</reference>
<feature type="non-terminal residue" evidence="2">
    <location>
        <position position="1"/>
    </location>
</feature>
<comment type="caution">
    <text evidence="2">The sequence shown here is derived from an EMBL/GenBank/DDBJ whole genome shotgun (WGS) entry which is preliminary data.</text>
</comment>
<sequence length="54" mass="5386">AGALPPGPLPWLLAATAVLAGALLWVRRAAPAKPLPDAVPRTETDGSAPVSAHP</sequence>
<dbReference type="EMBL" id="JAAGMK010000901">
    <property type="protein sequence ID" value="NEB88646.1"/>
    <property type="molecule type" value="Genomic_DNA"/>
</dbReference>
<evidence type="ECO:0000256" key="1">
    <source>
        <dbReference type="SAM" id="MobiDB-lite"/>
    </source>
</evidence>